<accession>A0A835VRN8</accession>
<evidence type="ECO:0000313" key="5">
    <source>
        <dbReference type="EMBL" id="KAG2426717.1"/>
    </source>
</evidence>
<dbReference type="PROSITE" id="PS50002">
    <property type="entry name" value="SH3"/>
    <property type="match status" value="2"/>
</dbReference>
<dbReference type="Gene3D" id="2.30.30.40">
    <property type="entry name" value="SH3 Domains"/>
    <property type="match status" value="2"/>
</dbReference>
<feature type="domain" description="SH3" evidence="4">
    <location>
        <begin position="494"/>
        <end position="554"/>
    </location>
</feature>
<keyword evidence="1 2" id="KW-0728">SH3 domain</keyword>
<protein>
    <recommendedName>
        <fullName evidence="4">SH3 domain-containing protein</fullName>
    </recommendedName>
</protein>
<dbReference type="Pfam" id="PF14604">
    <property type="entry name" value="SH3_9"/>
    <property type="match status" value="1"/>
</dbReference>
<organism evidence="5 6">
    <name type="scientific">Chlamydomonas schloesseri</name>
    <dbReference type="NCBI Taxonomy" id="2026947"/>
    <lineage>
        <taxon>Eukaryota</taxon>
        <taxon>Viridiplantae</taxon>
        <taxon>Chlorophyta</taxon>
        <taxon>core chlorophytes</taxon>
        <taxon>Chlorophyceae</taxon>
        <taxon>CS clade</taxon>
        <taxon>Chlamydomonadales</taxon>
        <taxon>Chlamydomonadaceae</taxon>
        <taxon>Chlamydomonas</taxon>
    </lineage>
</organism>
<feature type="region of interest" description="Disordered" evidence="3">
    <location>
        <begin position="717"/>
        <end position="749"/>
    </location>
</feature>
<dbReference type="SUPFAM" id="SSF50044">
    <property type="entry name" value="SH3-domain"/>
    <property type="match status" value="2"/>
</dbReference>
<feature type="compositionally biased region" description="Low complexity" evidence="3">
    <location>
        <begin position="371"/>
        <end position="386"/>
    </location>
</feature>
<evidence type="ECO:0000256" key="3">
    <source>
        <dbReference type="SAM" id="MobiDB-lite"/>
    </source>
</evidence>
<dbReference type="InterPro" id="IPR039687">
    <property type="entry name" value="NPHP1"/>
</dbReference>
<evidence type="ECO:0000259" key="4">
    <source>
        <dbReference type="PROSITE" id="PS50002"/>
    </source>
</evidence>
<feature type="domain" description="SH3" evidence="4">
    <location>
        <begin position="845"/>
        <end position="905"/>
    </location>
</feature>
<evidence type="ECO:0000313" key="6">
    <source>
        <dbReference type="Proteomes" id="UP000613740"/>
    </source>
</evidence>
<gene>
    <name evidence="5" type="ORF">HYH02_014757</name>
</gene>
<reference evidence="5" key="1">
    <citation type="journal article" date="2020" name="bioRxiv">
        <title>Comparative genomics of Chlamydomonas.</title>
        <authorList>
            <person name="Craig R.J."/>
            <person name="Hasan A.R."/>
            <person name="Ness R.W."/>
            <person name="Keightley P.D."/>
        </authorList>
    </citation>
    <scope>NUCLEOTIDE SEQUENCE</scope>
    <source>
        <strain evidence="5">CCAP 11/173</strain>
    </source>
</reference>
<dbReference type="GO" id="GO:0005737">
    <property type="term" value="C:cytoplasm"/>
    <property type="evidence" value="ECO:0007669"/>
    <property type="project" value="TreeGrafter"/>
</dbReference>
<dbReference type="PANTHER" id="PTHR15176">
    <property type="entry name" value="NEPHROCYSTIN"/>
    <property type="match status" value="1"/>
</dbReference>
<keyword evidence="6" id="KW-1185">Reference proteome</keyword>
<evidence type="ECO:0000256" key="2">
    <source>
        <dbReference type="PROSITE-ProRule" id="PRU00192"/>
    </source>
</evidence>
<dbReference type="EMBL" id="JAEHOD010000105">
    <property type="protein sequence ID" value="KAG2426717.1"/>
    <property type="molecule type" value="Genomic_DNA"/>
</dbReference>
<dbReference type="AlphaFoldDB" id="A0A835VRN8"/>
<dbReference type="OrthoDB" id="544087at2759"/>
<dbReference type="SMART" id="SM00326">
    <property type="entry name" value="SH3"/>
    <property type="match status" value="2"/>
</dbReference>
<sequence length="905" mass="88279">MGLGADRNPLSLPPELVLELAGGLAAGSPCGVPREALASLWDMAPGPLAVRAALQLLCAPLPPLCCPPAAAAVEVKALACAAEAAFNGLKAMAATWLGEHVNSVAGEYAWKSWEHKLGPAAAGDPDGLTLAQSESLAGGGASVNGGVAASADLGRRLAGMSLGGAAAAAGGAAAAAAAAAAPAAAVDEAVSRLAVAGVAHNPLLSLAVSHLHRGMMTGPPVVRVAAAQALAKLAVRSGEPYRIQAYSLLAAAAGCGGGPAAAAGGGGLAADRGGPDPLGLAPVVGPALEVLDAMYAGELVLERHVGQYGARARGWPAPALEALRRRHEWLLGAIAAAVCAVPRELFLPLGPRSRRLLYPNEKEEAEEDARAAAAAAPQQPQQPAAAEGDVQYYYDEYGNAIPYDAYQYDYSTAEQYDYGDYYQQQQEQQQAEADPYAQQQDAWARYETSGGKAAAAVELHWGDGGGEGGAGGAGGASSSAYDAYSSSGDAAAAAEARPGVVLYSFTAENEDEVSVSAGDHVRVLADLGEWFQVAAPGGGAVGLVPASYVQLQDGGYGGYGGGLASSASRRLSTGDNGGGGRSAGGAALSPSSSFVGRTASSMSGAAGGGGHAADSTAAGAHADVYGGGGSYTYQYDNPEYDASGHTGGGYYGDYGAGGGQYGAYDAYGGGGGGYGAGRGMYGDDGSTAAERGGGKKKGGFGGFDDFGAVLAEAKTAVARAQQAPPPPAAAASPPPPAASTASTSSAFGASPESSVAAASAYDGAATAAAALGGGGGGGADSAITATPGGGGFGSGFGFGGEEDNPWASSAAATPAAAGTDAAVAAAGAYGAADDSAAAATAAAVGGGGAAVAMYEFVAEMEGELSVGAGEALELLSDEVDGWYTARVAADPSRTGLIPASYVQRQ</sequence>
<feature type="compositionally biased region" description="Pro residues" evidence="3">
    <location>
        <begin position="723"/>
        <end position="737"/>
    </location>
</feature>
<feature type="compositionally biased region" description="Low complexity" evidence="3">
    <location>
        <begin position="738"/>
        <end position="749"/>
    </location>
</feature>
<feature type="region of interest" description="Disordered" evidence="3">
    <location>
        <begin position="793"/>
        <end position="812"/>
    </location>
</feature>
<evidence type="ECO:0000256" key="1">
    <source>
        <dbReference type="ARBA" id="ARBA00022443"/>
    </source>
</evidence>
<feature type="region of interest" description="Disordered" evidence="3">
    <location>
        <begin position="361"/>
        <end position="386"/>
    </location>
</feature>
<comment type="caution">
    <text evidence="5">The sequence shown here is derived from an EMBL/GenBank/DDBJ whole genome shotgun (WGS) entry which is preliminary data.</text>
</comment>
<feature type="region of interest" description="Disordered" evidence="3">
    <location>
        <begin position="569"/>
        <end position="591"/>
    </location>
</feature>
<dbReference type="PANTHER" id="PTHR15176:SF1">
    <property type="entry name" value="NEPHROCYSTIN-1"/>
    <property type="match status" value="1"/>
</dbReference>
<dbReference type="InterPro" id="IPR001452">
    <property type="entry name" value="SH3_domain"/>
</dbReference>
<dbReference type="InterPro" id="IPR036028">
    <property type="entry name" value="SH3-like_dom_sf"/>
</dbReference>
<proteinExistence type="predicted"/>
<dbReference type="Pfam" id="PF00018">
    <property type="entry name" value="SH3_1"/>
    <property type="match status" value="1"/>
</dbReference>
<dbReference type="GO" id="GO:0005929">
    <property type="term" value="C:cilium"/>
    <property type="evidence" value="ECO:0007669"/>
    <property type="project" value="TreeGrafter"/>
</dbReference>
<name>A0A835VRN8_9CHLO</name>
<dbReference type="Proteomes" id="UP000613740">
    <property type="component" value="Unassembled WGS sequence"/>
</dbReference>